<evidence type="ECO:0000256" key="7">
    <source>
        <dbReference type="ARBA" id="ARBA00022692"/>
    </source>
</evidence>
<evidence type="ECO:0000313" key="25">
    <source>
        <dbReference type="Proteomes" id="UP000694844"/>
    </source>
</evidence>
<keyword evidence="12" id="KW-0496">Mitochondrion</keyword>
<keyword evidence="15" id="KW-1208">Phospholipid metabolism</keyword>
<evidence type="ECO:0000256" key="20">
    <source>
        <dbReference type="ARBA" id="ARBA00041701"/>
    </source>
</evidence>
<feature type="compositionally biased region" description="Basic and acidic residues" evidence="21">
    <location>
        <begin position="752"/>
        <end position="793"/>
    </location>
</feature>
<dbReference type="InterPro" id="IPR006571">
    <property type="entry name" value="TLDc_dom"/>
</dbReference>
<evidence type="ECO:0000256" key="2">
    <source>
        <dbReference type="ARBA" id="ARBA00004167"/>
    </source>
</evidence>
<keyword evidence="7 22" id="KW-0812">Transmembrane</keyword>
<dbReference type="Pfam" id="PF07534">
    <property type="entry name" value="TLD"/>
    <property type="match status" value="1"/>
</dbReference>
<dbReference type="SUPFAM" id="SSF53474">
    <property type="entry name" value="alpha/beta-Hydrolases"/>
    <property type="match status" value="1"/>
</dbReference>
<feature type="compositionally biased region" description="Basic and acidic residues" evidence="21">
    <location>
        <begin position="676"/>
        <end position="701"/>
    </location>
</feature>
<keyword evidence="14" id="KW-0594">Phospholipid biosynthesis</keyword>
<dbReference type="PROSITE" id="PS51886">
    <property type="entry name" value="TLDC"/>
    <property type="match status" value="1"/>
</dbReference>
<reference evidence="26" key="1">
    <citation type="submission" date="2025-08" db="UniProtKB">
        <authorList>
            <consortium name="RefSeq"/>
        </authorList>
    </citation>
    <scope>IDENTIFICATION</scope>
    <source>
        <tissue evidence="26">Whole sample</tissue>
    </source>
</reference>
<accession>A0A8B8E8V0</accession>
<dbReference type="Gene3D" id="1.10.472.80">
    <property type="entry name" value="Ypt/Rab-GAP domain of gyp1p, domain 3"/>
    <property type="match status" value="1"/>
</dbReference>
<dbReference type="SMART" id="SM00164">
    <property type="entry name" value="TBC"/>
    <property type="match status" value="1"/>
</dbReference>
<dbReference type="PANTHER" id="PTHR48182">
    <property type="entry name" value="PROTEIN SERAC1"/>
    <property type="match status" value="1"/>
</dbReference>
<dbReference type="GO" id="GO:0005739">
    <property type="term" value="C:mitochondrion"/>
    <property type="evidence" value="ECO:0007669"/>
    <property type="project" value="UniProtKB-SubCell"/>
</dbReference>
<evidence type="ECO:0000256" key="17">
    <source>
        <dbReference type="ARBA" id="ARBA00034103"/>
    </source>
</evidence>
<evidence type="ECO:0000256" key="13">
    <source>
        <dbReference type="ARBA" id="ARBA00023136"/>
    </source>
</evidence>
<feature type="transmembrane region" description="Helical" evidence="22">
    <location>
        <begin position="30"/>
        <end position="48"/>
    </location>
</feature>
<evidence type="ECO:0000256" key="14">
    <source>
        <dbReference type="ARBA" id="ARBA00023209"/>
    </source>
</evidence>
<dbReference type="Pfam" id="PF00566">
    <property type="entry name" value="RabGAP-TBC"/>
    <property type="match status" value="1"/>
</dbReference>
<dbReference type="InterPro" id="IPR011989">
    <property type="entry name" value="ARM-like"/>
</dbReference>
<dbReference type="GeneID" id="111132566"/>
<evidence type="ECO:0000256" key="6">
    <source>
        <dbReference type="ARBA" id="ARBA00022516"/>
    </source>
</evidence>
<evidence type="ECO:0000256" key="9">
    <source>
        <dbReference type="ARBA" id="ARBA00022989"/>
    </source>
</evidence>
<feature type="compositionally biased region" description="Basic and acidic residues" evidence="21">
    <location>
        <begin position="713"/>
        <end position="743"/>
    </location>
</feature>
<keyword evidence="25" id="KW-1185">Reference proteome</keyword>
<dbReference type="InterPro" id="IPR029058">
    <property type="entry name" value="AB_hydrolase_fold"/>
</dbReference>
<dbReference type="OrthoDB" id="10065050at2759"/>
<dbReference type="Gene3D" id="1.25.10.10">
    <property type="entry name" value="Leucine-rich Repeat Variant"/>
    <property type="match status" value="1"/>
</dbReference>
<feature type="domain" description="TLDc" evidence="24">
    <location>
        <begin position="1215"/>
        <end position="1388"/>
    </location>
</feature>
<sequence length="1388" mass="158111">MFGRKKCIGSENITNGFRYISHTISKRRNLISIGCLSVAFTTAGFYIVRFRILHDENFRTVSVSDAATRDRENHIIKNQDKINDDGIKDAFPSKKNFDRIKDNFVRKVGTQVPVPLLKILHISDPKLLLSLTQSKDPVKRKNAVEILGGVHHWPDKKYEQVRKLFDSRTLVGLARTQEVDDRFFNPFPIPDKYEEDLESSLKVLLSSLPKDGFSKCVEYFTTLALIEGNIEEERGGYWSFGGPGVEFAKTVSRGPEERVEIICLQALISHSNERHNCFEMMKLGVLSLLQQTYHRRKYSIVMRRQIARILGNLSVHKELHPKIINDGWVSLLFKWSKSADLQLSLHASRALVNLDRDEGSTCYPSGVYLIHPTARSSDPLMADVIFVHGLLGGPFKTWRQQDRKLADKDMVSDGQESVRKGTYTFCWPKDWLAKDVPFIRILSVEYDTNLSTWNATCPYETEKRSLQRRAAELQEKLKAAGVGSRPIIWVTHSMGGLLVKELLCQSNLRSDCSDIVHNTSGVIFYSTPHRGSALANISNRGSRIFFPTVEVQELSQDSPALRTLHNNFKQIVTENRIKCLSFGETEKQSVGYKRIKVLIVPPESSAPQSLLDASIFRLGLISSFIAIQLSHGIDFITMHSVIMDMDTKEIKGSSKPSENTEEREKEETFDVEEEDGQRGEKMKTEKMSDDENEMTKGEKIQGDGMKSSAFVEGGKDVRKEPEEIQTDEKEQNSSELLKSAERVEGEEEEKNDCDKTDKLEESVKGLTLEKEKQLAKTEEPSGTSDRTDCDEKPFLSGTNEDSDSKLLASSETEGETEGDSDVIANGFEVIPEESLHIPFTHYVDHKNLTHSGKSDNHGAVTENEHELVRLLKLYKHSNKDLKDFHRRNCWGTHDSIRGQLWVRVCETLHKAKGNLYDDYEKDLFHQRNTDNLALPSFVDFNNLTSYHLSEQGTKTVAKILAVIQNTNPEILYCPTIYAKLSIFLHYMGPSDAFNCIYALLRSKEANIMQTKVAVEASKLVLRDLTKKYAKSAYVYLVRNCSDVTSVFDSWMWWLFSDLPFPHIVRIVDCYLVEGVKVLYRIVLSILILFTKYSVSAKQHGVIGETLTLSERIQHFCTNMPFPIEKLLRRGFRIRGLTKKEIMKLQLRHEMSISSQQHLQHELQKSASSHSFGLPHSHSFSGRIVFDQANSSIITNNEMPRSRSLGLLGFSYVDSLVVIMDDLYAIWSWLPARYAVCQPELLYTSEEHGTSLRTLYTRIENHQPTLILIKTTTDEVFGAFCSMYWRERTKSNKNVYYFGTGETFVFTLTPERKKYEWVGLHEENIPNTANMFLAGDSKLLTVGGGNGEALQLDENLLHCRTEHCDTFDNPPLCSHQDFTCKVVEVYGFQ</sequence>
<comment type="subcellular location">
    <subcellularLocation>
        <location evidence="1">Cytoplasmic vesicle membrane</location>
    </subcellularLocation>
    <subcellularLocation>
        <location evidence="4">Endomembrane system</location>
        <topology evidence="4">Peripheral membrane protein</topology>
    </subcellularLocation>
    <subcellularLocation>
        <location evidence="5">Endoplasmic reticulum</location>
    </subcellularLocation>
    <subcellularLocation>
        <location evidence="2">Membrane</location>
        <topology evidence="2">Single-pass membrane protein</topology>
    </subcellularLocation>
    <subcellularLocation>
        <location evidence="3">Mitochondrion</location>
    </subcellularLocation>
    <subcellularLocation>
        <location evidence="17">Synapse</location>
    </subcellularLocation>
</comment>
<keyword evidence="16" id="KW-0968">Cytoplasmic vesicle</keyword>
<keyword evidence="10" id="KW-0770">Synapse</keyword>
<dbReference type="KEGG" id="cvn:111132566"/>
<evidence type="ECO:0000256" key="21">
    <source>
        <dbReference type="SAM" id="MobiDB-lite"/>
    </source>
</evidence>
<gene>
    <name evidence="26" type="primary">LOC111132566</name>
</gene>
<evidence type="ECO:0000313" key="26">
    <source>
        <dbReference type="RefSeq" id="XP_022336099.1"/>
    </source>
</evidence>
<evidence type="ECO:0000256" key="5">
    <source>
        <dbReference type="ARBA" id="ARBA00004240"/>
    </source>
</evidence>
<dbReference type="InterPro" id="IPR000195">
    <property type="entry name" value="Rab-GAP-TBC_dom"/>
</dbReference>
<keyword evidence="11" id="KW-0443">Lipid metabolism</keyword>
<keyword evidence="13 22" id="KW-0472">Membrane</keyword>
<feature type="compositionally biased region" description="Basic and acidic residues" evidence="21">
    <location>
        <begin position="648"/>
        <end position="668"/>
    </location>
</feature>
<keyword evidence="9 22" id="KW-1133">Transmembrane helix</keyword>
<evidence type="ECO:0000256" key="15">
    <source>
        <dbReference type="ARBA" id="ARBA00023264"/>
    </source>
</evidence>
<evidence type="ECO:0000256" key="19">
    <source>
        <dbReference type="ARBA" id="ARBA00040991"/>
    </source>
</evidence>
<name>A0A8B8E8V0_CRAVI</name>
<dbReference type="InterPro" id="IPR052374">
    <property type="entry name" value="SERAC1"/>
</dbReference>
<dbReference type="SMART" id="SM00584">
    <property type="entry name" value="TLDc"/>
    <property type="match status" value="1"/>
</dbReference>
<evidence type="ECO:0000256" key="3">
    <source>
        <dbReference type="ARBA" id="ARBA00004173"/>
    </source>
</evidence>
<evidence type="ECO:0000256" key="22">
    <source>
        <dbReference type="SAM" id="Phobius"/>
    </source>
</evidence>
<dbReference type="InterPro" id="IPR035969">
    <property type="entry name" value="Rab-GAP_TBC_sf"/>
</dbReference>
<evidence type="ECO:0000259" key="24">
    <source>
        <dbReference type="PROSITE" id="PS51886"/>
    </source>
</evidence>
<evidence type="ECO:0000256" key="1">
    <source>
        <dbReference type="ARBA" id="ARBA00004156"/>
    </source>
</evidence>
<evidence type="ECO:0000256" key="11">
    <source>
        <dbReference type="ARBA" id="ARBA00023098"/>
    </source>
</evidence>
<comment type="similarity">
    <text evidence="18">Belongs to the SERAC1 family.</text>
</comment>
<dbReference type="SUPFAM" id="SSF48371">
    <property type="entry name" value="ARM repeat"/>
    <property type="match status" value="1"/>
</dbReference>
<dbReference type="PANTHER" id="PTHR48182:SF2">
    <property type="entry name" value="PROTEIN SERAC1"/>
    <property type="match status" value="1"/>
</dbReference>
<keyword evidence="8" id="KW-0256">Endoplasmic reticulum</keyword>
<dbReference type="RefSeq" id="XP_022336099.1">
    <property type="nucleotide sequence ID" value="XM_022480391.1"/>
</dbReference>
<dbReference type="SUPFAM" id="SSF47923">
    <property type="entry name" value="Ypt/Rab-GAP domain of gyp1p"/>
    <property type="match status" value="2"/>
</dbReference>
<dbReference type="InterPro" id="IPR016024">
    <property type="entry name" value="ARM-type_fold"/>
</dbReference>
<organism evidence="25 26">
    <name type="scientific">Crassostrea virginica</name>
    <name type="common">Eastern oyster</name>
    <dbReference type="NCBI Taxonomy" id="6565"/>
    <lineage>
        <taxon>Eukaryota</taxon>
        <taxon>Metazoa</taxon>
        <taxon>Spiralia</taxon>
        <taxon>Lophotrochozoa</taxon>
        <taxon>Mollusca</taxon>
        <taxon>Bivalvia</taxon>
        <taxon>Autobranchia</taxon>
        <taxon>Pteriomorphia</taxon>
        <taxon>Ostreida</taxon>
        <taxon>Ostreoidea</taxon>
        <taxon>Ostreidae</taxon>
        <taxon>Crassostrea</taxon>
    </lineage>
</organism>
<evidence type="ECO:0000256" key="18">
    <source>
        <dbReference type="ARBA" id="ARBA00038024"/>
    </source>
</evidence>
<dbReference type="GO" id="GO:0030659">
    <property type="term" value="C:cytoplasmic vesicle membrane"/>
    <property type="evidence" value="ECO:0007669"/>
    <property type="project" value="UniProtKB-SubCell"/>
</dbReference>
<evidence type="ECO:0000256" key="10">
    <source>
        <dbReference type="ARBA" id="ARBA00023018"/>
    </source>
</evidence>
<dbReference type="PROSITE" id="PS50086">
    <property type="entry name" value="TBC_RABGAP"/>
    <property type="match status" value="1"/>
</dbReference>
<proteinExistence type="inferred from homology"/>
<evidence type="ECO:0000256" key="16">
    <source>
        <dbReference type="ARBA" id="ARBA00023329"/>
    </source>
</evidence>
<evidence type="ECO:0000259" key="23">
    <source>
        <dbReference type="PROSITE" id="PS50086"/>
    </source>
</evidence>
<dbReference type="Gene3D" id="3.40.50.1820">
    <property type="entry name" value="alpha/beta hydrolase"/>
    <property type="match status" value="1"/>
</dbReference>
<feature type="region of interest" description="Disordered" evidence="21">
    <location>
        <begin position="648"/>
        <end position="821"/>
    </location>
</feature>
<dbReference type="GO" id="GO:0008654">
    <property type="term" value="P:phospholipid biosynthetic process"/>
    <property type="evidence" value="ECO:0007669"/>
    <property type="project" value="UniProtKB-KW"/>
</dbReference>
<dbReference type="GO" id="GO:0045202">
    <property type="term" value="C:synapse"/>
    <property type="evidence" value="ECO:0007669"/>
    <property type="project" value="UniProtKB-SubCell"/>
</dbReference>
<dbReference type="Proteomes" id="UP000694844">
    <property type="component" value="Chromosome 5"/>
</dbReference>
<keyword evidence="6" id="KW-0444">Lipid biosynthesis</keyword>
<dbReference type="GO" id="GO:0005783">
    <property type="term" value="C:endoplasmic reticulum"/>
    <property type="evidence" value="ECO:0007669"/>
    <property type="project" value="UniProtKB-SubCell"/>
</dbReference>
<evidence type="ECO:0000256" key="4">
    <source>
        <dbReference type="ARBA" id="ARBA00004184"/>
    </source>
</evidence>
<protein>
    <recommendedName>
        <fullName evidence="19">Protein SERAC1</fullName>
    </recommendedName>
    <alternativeName>
        <fullName evidence="20">Serine active site-containing protein 1</fullName>
    </alternativeName>
</protein>
<feature type="domain" description="Rab-GAP TBC" evidence="23">
    <location>
        <begin position="891"/>
        <end position="1074"/>
    </location>
</feature>
<evidence type="ECO:0000256" key="8">
    <source>
        <dbReference type="ARBA" id="ARBA00022824"/>
    </source>
</evidence>
<evidence type="ECO:0000256" key="12">
    <source>
        <dbReference type="ARBA" id="ARBA00023128"/>
    </source>
</evidence>